<accession>A0A317ZEE3</accession>
<comment type="caution">
    <text evidence="2">The sequence shown here is derived from an EMBL/GenBank/DDBJ whole genome shotgun (WGS) entry which is preliminary data.</text>
</comment>
<dbReference type="InterPro" id="IPR043519">
    <property type="entry name" value="NT_sf"/>
</dbReference>
<reference evidence="2 3" key="1">
    <citation type="submission" date="2018-05" db="EMBL/GenBank/DDBJ databases">
        <title>Coraliomargarita sinensis sp. nov., isolated from a marine solar saltern.</title>
        <authorList>
            <person name="Zhou L.Y."/>
        </authorList>
    </citation>
    <scope>NUCLEOTIDE SEQUENCE [LARGE SCALE GENOMIC DNA]</scope>
    <source>
        <strain evidence="2 3">WN38</strain>
    </source>
</reference>
<dbReference type="OrthoDB" id="370002at2"/>
<dbReference type="Pfam" id="PF18765">
    <property type="entry name" value="Polbeta"/>
    <property type="match status" value="1"/>
</dbReference>
<gene>
    <name evidence="2" type="ORF">DDZ13_10400</name>
</gene>
<proteinExistence type="predicted"/>
<dbReference type="Proteomes" id="UP000247099">
    <property type="component" value="Unassembled WGS sequence"/>
</dbReference>
<dbReference type="CDD" id="cd05403">
    <property type="entry name" value="NT_KNTase_like"/>
    <property type="match status" value="1"/>
</dbReference>
<dbReference type="PANTHER" id="PTHR43852:SF2">
    <property type="entry name" value="PROTEIN ADENYLYLTRANSFERASE MNTA"/>
    <property type="match status" value="1"/>
</dbReference>
<dbReference type="EMBL" id="QHJQ01000007">
    <property type="protein sequence ID" value="PXA03696.1"/>
    <property type="molecule type" value="Genomic_DNA"/>
</dbReference>
<dbReference type="NCBIfam" id="NF047752">
    <property type="entry name" value="MntA_antitoxin"/>
    <property type="match status" value="1"/>
</dbReference>
<evidence type="ECO:0000259" key="1">
    <source>
        <dbReference type="Pfam" id="PF18765"/>
    </source>
</evidence>
<name>A0A317ZEE3_9BACT</name>
<keyword evidence="2" id="KW-0808">Transferase</keyword>
<dbReference type="InterPro" id="IPR041633">
    <property type="entry name" value="Polbeta"/>
</dbReference>
<feature type="domain" description="Polymerase beta nucleotidyltransferase" evidence="1">
    <location>
        <begin position="11"/>
        <end position="100"/>
    </location>
</feature>
<dbReference type="InParanoid" id="A0A317ZEE3"/>
<organism evidence="2 3">
    <name type="scientific">Coraliomargarita sinensis</name>
    <dbReference type="NCBI Taxonomy" id="2174842"/>
    <lineage>
        <taxon>Bacteria</taxon>
        <taxon>Pseudomonadati</taxon>
        <taxon>Verrucomicrobiota</taxon>
        <taxon>Opitutia</taxon>
        <taxon>Puniceicoccales</taxon>
        <taxon>Coraliomargaritaceae</taxon>
        <taxon>Coraliomargarita</taxon>
    </lineage>
</organism>
<sequence length="130" mass="14550">MLDPILLDRCVERFSRESGLVAVWIFGSAVSDRLREDSDVDFALYNKPGAELDLSAFGELVCDLEDILGRKADLGWLSSRNLVYAVQAFQTGQLIYTTDESAAMAFASRLQSLYLDLKQDRKVVEEAYCA</sequence>
<protein>
    <submittedName>
        <fullName evidence="2">Nucleotidyltransferase domain-containing protein</fullName>
    </submittedName>
</protein>
<dbReference type="SUPFAM" id="SSF81301">
    <property type="entry name" value="Nucleotidyltransferase"/>
    <property type="match status" value="1"/>
</dbReference>
<dbReference type="AlphaFoldDB" id="A0A317ZEE3"/>
<dbReference type="Gene3D" id="3.30.460.10">
    <property type="entry name" value="Beta Polymerase, domain 2"/>
    <property type="match status" value="1"/>
</dbReference>
<dbReference type="InterPro" id="IPR052930">
    <property type="entry name" value="TA_antitoxin_MntA"/>
</dbReference>
<dbReference type="PANTHER" id="PTHR43852">
    <property type="entry name" value="NUCLEOTIDYLTRANSFERASE"/>
    <property type="match status" value="1"/>
</dbReference>
<evidence type="ECO:0000313" key="3">
    <source>
        <dbReference type="Proteomes" id="UP000247099"/>
    </source>
</evidence>
<dbReference type="GO" id="GO:0016740">
    <property type="term" value="F:transferase activity"/>
    <property type="evidence" value="ECO:0007669"/>
    <property type="project" value="UniProtKB-KW"/>
</dbReference>
<dbReference type="RefSeq" id="WP_110131393.1">
    <property type="nucleotide sequence ID" value="NZ_QHJQ01000007.1"/>
</dbReference>
<keyword evidence="3" id="KW-1185">Reference proteome</keyword>
<evidence type="ECO:0000313" key="2">
    <source>
        <dbReference type="EMBL" id="PXA03696.1"/>
    </source>
</evidence>